<organism evidence="1 2">
    <name type="scientific">Mucilaginibacter paludis DSM 18603</name>
    <dbReference type="NCBI Taxonomy" id="714943"/>
    <lineage>
        <taxon>Bacteria</taxon>
        <taxon>Pseudomonadati</taxon>
        <taxon>Bacteroidota</taxon>
        <taxon>Sphingobacteriia</taxon>
        <taxon>Sphingobacteriales</taxon>
        <taxon>Sphingobacteriaceae</taxon>
        <taxon>Mucilaginibacter</taxon>
    </lineage>
</organism>
<sequence>MEKNQIASISLLLSLIIMLGACKPKTDVNALRKEVLSLHDQVMGEDGKAESNKMALDSMIRAMPAKAENVKPLSDSIGKLSDRMMDWMHKFDPDQKGKSEGQVSSYLSGQKKQLNQLDSTYKVLLKTSGDYLKKQNIKTSDSMPGMKM</sequence>
<dbReference type="RefSeq" id="WP_008513243.1">
    <property type="nucleotide sequence ID" value="NZ_CM001403.1"/>
</dbReference>
<proteinExistence type="predicted"/>
<dbReference type="Proteomes" id="UP000002774">
    <property type="component" value="Chromosome"/>
</dbReference>
<evidence type="ECO:0000313" key="1">
    <source>
        <dbReference type="EMBL" id="EHQ31065.1"/>
    </source>
</evidence>
<dbReference type="PROSITE" id="PS51257">
    <property type="entry name" value="PROKAR_LIPOPROTEIN"/>
    <property type="match status" value="1"/>
</dbReference>
<dbReference type="EMBL" id="CM001403">
    <property type="protein sequence ID" value="EHQ31065.1"/>
    <property type="molecule type" value="Genomic_DNA"/>
</dbReference>
<dbReference type="OrthoDB" id="1436925at2"/>
<dbReference type="HOGENOM" id="CLU_138484_0_0_10"/>
<name>H1Y843_9SPHI</name>
<dbReference type="AlphaFoldDB" id="H1Y843"/>
<keyword evidence="2" id="KW-1185">Reference proteome</keyword>
<evidence type="ECO:0008006" key="3">
    <source>
        <dbReference type="Google" id="ProtNLM"/>
    </source>
</evidence>
<accession>H1Y843</accession>
<evidence type="ECO:0000313" key="2">
    <source>
        <dbReference type="Proteomes" id="UP000002774"/>
    </source>
</evidence>
<gene>
    <name evidence="1" type="ORF">Mucpa_7021</name>
</gene>
<protein>
    <recommendedName>
        <fullName evidence="3">Lipoprotein</fullName>
    </recommendedName>
</protein>
<reference evidence="1" key="1">
    <citation type="submission" date="2011-09" db="EMBL/GenBank/DDBJ databases">
        <title>The permanent draft genome of Mucilaginibacter paludis DSM 18603.</title>
        <authorList>
            <consortium name="US DOE Joint Genome Institute (JGI-PGF)"/>
            <person name="Lucas S."/>
            <person name="Han J."/>
            <person name="Lapidus A."/>
            <person name="Bruce D."/>
            <person name="Goodwin L."/>
            <person name="Pitluck S."/>
            <person name="Peters L."/>
            <person name="Kyrpides N."/>
            <person name="Mavromatis K."/>
            <person name="Ivanova N."/>
            <person name="Mikhailova N."/>
            <person name="Held B."/>
            <person name="Detter J.C."/>
            <person name="Tapia R."/>
            <person name="Han C."/>
            <person name="Land M."/>
            <person name="Hauser L."/>
            <person name="Markowitz V."/>
            <person name="Cheng J.-F."/>
            <person name="Hugenholtz P."/>
            <person name="Woyke T."/>
            <person name="Wu D."/>
            <person name="Tindall B."/>
            <person name="Brambilla E."/>
            <person name="Klenk H.-P."/>
            <person name="Eisen J.A."/>
        </authorList>
    </citation>
    <scope>NUCLEOTIDE SEQUENCE [LARGE SCALE GENOMIC DNA]</scope>
    <source>
        <strain evidence="1">DSM 18603</strain>
    </source>
</reference>
<dbReference type="STRING" id="714943.Mucpa_7021"/>